<dbReference type="Gene3D" id="3.40.30.10">
    <property type="entry name" value="Glutaredoxin"/>
    <property type="match status" value="1"/>
</dbReference>
<dbReference type="RefSeq" id="WP_091333322.1">
    <property type="nucleotide sequence ID" value="NZ_FNYC01000001.1"/>
</dbReference>
<evidence type="ECO:0000259" key="1">
    <source>
        <dbReference type="Pfam" id="PF13417"/>
    </source>
</evidence>
<evidence type="ECO:0000313" key="3">
    <source>
        <dbReference type="Proteomes" id="UP000199420"/>
    </source>
</evidence>
<name>A0A1H6QII8_9GAMM</name>
<feature type="domain" description="GST N-terminal" evidence="1">
    <location>
        <begin position="7"/>
        <end position="81"/>
    </location>
</feature>
<gene>
    <name evidence="2" type="ORF">SAMN04487997_0639</name>
</gene>
<keyword evidence="3" id="KW-1185">Reference proteome</keyword>
<dbReference type="AlphaFoldDB" id="A0A1H6QII8"/>
<dbReference type="InterPro" id="IPR004045">
    <property type="entry name" value="Glutathione_S-Trfase_N"/>
</dbReference>
<dbReference type="Gene3D" id="1.20.1050.10">
    <property type="match status" value="1"/>
</dbReference>
<dbReference type="GO" id="GO:0016740">
    <property type="term" value="F:transferase activity"/>
    <property type="evidence" value="ECO:0007669"/>
    <property type="project" value="UniProtKB-KW"/>
</dbReference>
<dbReference type="Pfam" id="PF13417">
    <property type="entry name" value="GST_N_3"/>
    <property type="match status" value="1"/>
</dbReference>
<dbReference type="SUPFAM" id="SSF52833">
    <property type="entry name" value="Thioredoxin-like"/>
    <property type="match status" value="1"/>
</dbReference>
<sequence length="212" mass="23299">MPDQPRLVGRSSSHFTRLVRLFAEELGVAYAFVPLHDLASRDPADYAGNPALKLPVLVLPEGPVFGAENICHALAERASQPARIVWTGQLPDLRARNAQELVWHGMNAQVQLVFGMQVARLPAENVYFAKAADGFRNALAWLDANLESVLRGLPAHDLSLLEASLFCLLEHLAFRDTLPLAPYRHLAAFAAAWRERPAAQRTAYAFDVATPG</sequence>
<dbReference type="InterPro" id="IPR036249">
    <property type="entry name" value="Thioredoxin-like_sf"/>
</dbReference>
<keyword evidence="2" id="KW-0808">Transferase</keyword>
<organism evidence="2 3">
    <name type="scientific">Frateuria terrea</name>
    <dbReference type="NCBI Taxonomy" id="529704"/>
    <lineage>
        <taxon>Bacteria</taxon>
        <taxon>Pseudomonadati</taxon>
        <taxon>Pseudomonadota</taxon>
        <taxon>Gammaproteobacteria</taxon>
        <taxon>Lysobacterales</taxon>
        <taxon>Rhodanobacteraceae</taxon>
        <taxon>Frateuria</taxon>
    </lineage>
</organism>
<reference evidence="2 3" key="1">
    <citation type="submission" date="2016-10" db="EMBL/GenBank/DDBJ databases">
        <authorList>
            <person name="de Groot N.N."/>
        </authorList>
    </citation>
    <scope>NUCLEOTIDE SEQUENCE [LARGE SCALE GENOMIC DNA]</scope>
    <source>
        <strain evidence="2 3">DSM 26515</strain>
    </source>
</reference>
<dbReference type="CDD" id="cd00570">
    <property type="entry name" value="GST_N_family"/>
    <property type="match status" value="1"/>
</dbReference>
<proteinExistence type="predicted"/>
<evidence type="ECO:0000313" key="2">
    <source>
        <dbReference type="EMBL" id="SEI43493.1"/>
    </source>
</evidence>
<accession>A0A1H6QII8</accession>
<dbReference type="SUPFAM" id="SSF47616">
    <property type="entry name" value="GST C-terminal domain-like"/>
    <property type="match status" value="1"/>
</dbReference>
<dbReference type="InterPro" id="IPR036282">
    <property type="entry name" value="Glutathione-S-Trfase_C_sf"/>
</dbReference>
<dbReference type="EMBL" id="FNYC01000001">
    <property type="protein sequence ID" value="SEI43493.1"/>
    <property type="molecule type" value="Genomic_DNA"/>
</dbReference>
<dbReference type="STRING" id="529704.SAMN02927913_0555"/>
<protein>
    <submittedName>
        <fullName evidence="2">Glutathione S-transferase</fullName>
    </submittedName>
</protein>
<dbReference type="OrthoDB" id="6021211at2"/>
<dbReference type="Proteomes" id="UP000199420">
    <property type="component" value="Unassembled WGS sequence"/>
</dbReference>